<dbReference type="InterPro" id="IPR046357">
    <property type="entry name" value="PPIase_dom_sf"/>
</dbReference>
<dbReference type="SUPFAM" id="SSF109998">
    <property type="entry name" value="Triger factor/SurA peptide-binding domain-like"/>
    <property type="match status" value="2"/>
</dbReference>
<dbReference type="InterPro" id="IPR050245">
    <property type="entry name" value="PrsA_foldase"/>
</dbReference>
<dbReference type="Pfam" id="PF13145">
    <property type="entry name" value="Rotamase_2"/>
    <property type="match status" value="1"/>
</dbReference>
<dbReference type="InterPro" id="IPR027304">
    <property type="entry name" value="Trigger_fact/SurA_dom_sf"/>
</dbReference>
<evidence type="ECO:0000256" key="3">
    <source>
        <dbReference type="ARBA" id="ARBA00022729"/>
    </source>
</evidence>
<dbReference type="Gene3D" id="3.10.50.40">
    <property type="match status" value="1"/>
</dbReference>
<evidence type="ECO:0000256" key="2">
    <source>
        <dbReference type="ARBA" id="ARBA00013194"/>
    </source>
</evidence>
<evidence type="ECO:0000313" key="8">
    <source>
        <dbReference type="EMBL" id="ATV58743.1"/>
    </source>
</evidence>
<keyword evidence="3" id="KW-0732">Signal</keyword>
<keyword evidence="5 6" id="KW-0413">Isomerase</keyword>
<dbReference type="PANTHER" id="PTHR47245:SF1">
    <property type="entry name" value="FOLDASE PROTEIN PRSA"/>
    <property type="match status" value="1"/>
</dbReference>
<name>A0A2D3NTK1_9FUSO</name>
<dbReference type="PROSITE" id="PS50198">
    <property type="entry name" value="PPIC_PPIASE_2"/>
    <property type="match status" value="1"/>
</dbReference>
<gene>
    <name evidence="8" type="ORF">CTM72_02650</name>
</gene>
<keyword evidence="4 6" id="KW-0697">Rotamase</keyword>
<evidence type="ECO:0000259" key="7">
    <source>
        <dbReference type="PROSITE" id="PS50198"/>
    </source>
</evidence>
<reference evidence="8 9" key="1">
    <citation type="submission" date="2017-11" db="EMBL/GenBank/DDBJ databases">
        <title>Genome sequencing of Fusobacterium periodonticum KCOM 1261.</title>
        <authorList>
            <person name="Kook J.-K."/>
            <person name="Park S.-N."/>
            <person name="Lim Y.K."/>
        </authorList>
    </citation>
    <scope>NUCLEOTIDE SEQUENCE [LARGE SCALE GENOMIC DNA]</scope>
    <source>
        <strain evidence="8 9">KCOM 1261</strain>
    </source>
</reference>
<dbReference type="SUPFAM" id="SSF54534">
    <property type="entry name" value="FKBP-like"/>
    <property type="match status" value="1"/>
</dbReference>
<feature type="domain" description="PpiC" evidence="7">
    <location>
        <begin position="327"/>
        <end position="425"/>
    </location>
</feature>
<dbReference type="Proteomes" id="UP000230056">
    <property type="component" value="Chromosome"/>
</dbReference>
<evidence type="ECO:0000256" key="1">
    <source>
        <dbReference type="ARBA" id="ARBA00000971"/>
    </source>
</evidence>
<protein>
    <recommendedName>
        <fullName evidence="2">peptidylprolyl isomerase</fullName>
        <ecNumber evidence="2">5.2.1.8</ecNumber>
    </recommendedName>
</protein>
<proteinExistence type="predicted"/>
<evidence type="ECO:0000256" key="4">
    <source>
        <dbReference type="ARBA" id="ARBA00023110"/>
    </source>
</evidence>
<accession>A0A2D3NTK1</accession>
<dbReference type="Gene3D" id="1.10.4030.10">
    <property type="entry name" value="Porin chaperone SurA, peptide-binding domain"/>
    <property type="match status" value="1"/>
</dbReference>
<evidence type="ECO:0000256" key="6">
    <source>
        <dbReference type="PROSITE-ProRule" id="PRU00278"/>
    </source>
</evidence>
<dbReference type="InterPro" id="IPR000297">
    <property type="entry name" value="PPIase_PpiC"/>
</dbReference>
<dbReference type="PANTHER" id="PTHR47245">
    <property type="entry name" value="PEPTIDYLPROLYL ISOMERASE"/>
    <property type="match status" value="1"/>
</dbReference>
<dbReference type="RefSeq" id="WP_100024390.1">
    <property type="nucleotide sequence ID" value="NZ_CP024699.1"/>
</dbReference>
<evidence type="ECO:0000256" key="5">
    <source>
        <dbReference type="ARBA" id="ARBA00023235"/>
    </source>
</evidence>
<evidence type="ECO:0000313" key="9">
    <source>
        <dbReference type="Proteomes" id="UP000230056"/>
    </source>
</evidence>
<dbReference type="EMBL" id="CP024699">
    <property type="protein sequence ID" value="ATV58743.1"/>
    <property type="molecule type" value="Genomic_DNA"/>
</dbReference>
<dbReference type="GO" id="GO:0003755">
    <property type="term" value="F:peptidyl-prolyl cis-trans isomerase activity"/>
    <property type="evidence" value="ECO:0007669"/>
    <property type="project" value="UniProtKB-KW"/>
</dbReference>
<comment type="catalytic activity">
    <reaction evidence="1">
        <text>[protein]-peptidylproline (omega=180) = [protein]-peptidylproline (omega=0)</text>
        <dbReference type="Rhea" id="RHEA:16237"/>
        <dbReference type="Rhea" id="RHEA-COMP:10747"/>
        <dbReference type="Rhea" id="RHEA-COMP:10748"/>
        <dbReference type="ChEBI" id="CHEBI:83833"/>
        <dbReference type="ChEBI" id="CHEBI:83834"/>
        <dbReference type="EC" id="5.2.1.8"/>
    </reaction>
</comment>
<dbReference type="Pfam" id="PF13624">
    <property type="entry name" value="SurA_N_3"/>
    <property type="match status" value="1"/>
</dbReference>
<dbReference type="EC" id="5.2.1.8" evidence="2"/>
<sequence length="563" mass="64168">MSIRKFRKQMKPFIIVLTVVFILSLAYGGYESFRTSRANKKAQEAMLLNKDYIQKIDIERAKQEVSRAYAETVDKDIVDIIAFNDVIDKKLTLDLAKSLKVKVPSSEVNAQYEELESSMGDKEQFRRMLQVQGLTKDSLKNKIEENLLMQKTREEFSKNINPTDEEINAYMSLYSIPSDKKEDAISLYKMEKGEEAFKLALIKARKEMQIKDLAPEYENLVEKVSYEEDGFKVTNLDLAKIMATFMVNQKATKEQAEELAKNMIAKQIKVAKMAKEKGVKVNEELDLMSQLQEYTVGLSEKVREEIKPTDAELESFFNANKSRYNIPETADAKLIFITVKSTKEDDAVAKAEAEKLLAELTPENFSEKGKSIGNNQDIIYQDLGTFGKQAMVKEFEEALKDVPSNTVINKVIKTKFGYHVVYVKKNDNNQQWSAEHILIVPYPSDKTVAEKLEKLEKLKADIEAGTLALNDKIDEDVIQSFDAKGITPDGIIPDFVYSPEIAKAVYETPLNKVGIINPNKATIVVFQKTKEVKAEEANFNKLKEEVKKDYINRQVGEYMSKLF</sequence>
<organism evidence="8 9">
    <name type="scientific">Fusobacterium pseudoperiodonticum</name>
    <dbReference type="NCBI Taxonomy" id="2663009"/>
    <lineage>
        <taxon>Bacteria</taxon>
        <taxon>Fusobacteriati</taxon>
        <taxon>Fusobacteriota</taxon>
        <taxon>Fusobacteriia</taxon>
        <taxon>Fusobacteriales</taxon>
        <taxon>Fusobacteriaceae</taxon>
        <taxon>Fusobacterium</taxon>
    </lineage>
</organism>
<dbReference type="AlphaFoldDB" id="A0A2D3NTK1"/>